<reference evidence="8 9" key="1">
    <citation type="submission" date="2020-08" db="EMBL/GenBank/DDBJ databases">
        <title>Genomic Encyclopedia of Type Strains, Phase III (KMG-III): the genomes of soil and plant-associated and newly described type strains.</title>
        <authorList>
            <person name="Whitman W."/>
        </authorList>
    </citation>
    <scope>NUCLEOTIDE SEQUENCE [LARGE SCALE GENOMIC DNA]</scope>
    <source>
        <strain evidence="8 9">CECT 3287</strain>
    </source>
</reference>
<evidence type="ECO:0000256" key="3">
    <source>
        <dbReference type="ARBA" id="ARBA00022692"/>
    </source>
</evidence>
<feature type="transmembrane region" description="Helical" evidence="6">
    <location>
        <begin position="73"/>
        <end position="92"/>
    </location>
</feature>
<name>A0A7W5FD35_9ACTN</name>
<sequence length="387" mass="39048">MRTRIIAMSALAASAFCYVATETMPIGILSLIAGDLGVSRAAVGLLITGYAVTVAIVTIPLTYGTRNIPRRRLLVALLFALTVANLLSALAPTYGVLLAARLCAALSQAIFWAVVAPVVAAMFDVTVRGRVSAVVFAGASLGPMLGVPAGAWLGQQYGWRSAFLALTGLALAAFIALLAGMPDVRVAETHAATGTSPDARRYAVVVAVTTLSVAGLYTAFTYTEVFLTAVTGFAAAAVAPLLLARGLADFAGIAAGGYASDRWQRGAVTGSVLLVAAALIAQYAVGESRPVTAVLLAVTGFGIGALTPALQNRVLEVAPGSTDMASAGNSVAFNVGIAGGSLLGAAVLSGPGARATALAGGLLALLALLLFAAEPVIARRTPVTIRR</sequence>
<dbReference type="GO" id="GO:0022857">
    <property type="term" value="F:transmembrane transporter activity"/>
    <property type="evidence" value="ECO:0007669"/>
    <property type="project" value="InterPro"/>
</dbReference>
<feature type="transmembrane region" description="Helical" evidence="6">
    <location>
        <begin position="226"/>
        <end position="244"/>
    </location>
</feature>
<keyword evidence="5 6" id="KW-0472">Membrane</keyword>
<feature type="transmembrane region" description="Helical" evidence="6">
    <location>
        <begin position="265"/>
        <end position="285"/>
    </location>
</feature>
<keyword evidence="2" id="KW-1003">Cell membrane</keyword>
<dbReference type="PANTHER" id="PTHR43124">
    <property type="entry name" value="PURINE EFFLUX PUMP PBUE"/>
    <property type="match status" value="1"/>
</dbReference>
<dbReference type="AlphaFoldDB" id="A0A7W5FD35"/>
<dbReference type="Pfam" id="PF07690">
    <property type="entry name" value="MFS_1"/>
    <property type="match status" value="1"/>
</dbReference>
<comment type="caution">
    <text evidence="8">The sequence shown here is derived from an EMBL/GenBank/DDBJ whole genome shotgun (WGS) entry which is preliminary data.</text>
</comment>
<keyword evidence="4 6" id="KW-1133">Transmembrane helix</keyword>
<dbReference type="EMBL" id="JACHXF010000002">
    <property type="protein sequence ID" value="MBB3093895.1"/>
    <property type="molecule type" value="Genomic_DNA"/>
</dbReference>
<dbReference type="GO" id="GO:0005886">
    <property type="term" value="C:plasma membrane"/>
    <property type="evidence" value="ECO:0007669"/>
    <property type="project" value="UniProtKB-SubCell"/>
</dbReference>
<dbReference type="PANTHER" id="PTHR43124:SF3">
    <property type="entry name" value="CHLORAMPHENICOL EFFLUX PUMP RV0191"/>
    <property type="match status" value="1"/>
</dbReference>
<evidence type="ECO:0000256" key="4">
    <source>
        <dbReference type="ARBA" id="ARBA00022989"/>
    </source>
</evidence>
<comment type="subcellular location">
    <subcellularLocation>
        <location evidence="1">Cell membrane</location>
        <topology evidence="1">Multi-pass membrane protein</topology>
    </subcellularLocation>
</comment>
<dbReference type="RefSeq" id="WP_183217962.1">
    <property type="nucleotide sequence ID" value="NZ_BMPW01000015.1"/>
</dbReference>
<feature type="transmembrane region" description="Helical" evidence="6">
    <location>
        <begin position="202"/>
        <end position="220"/>
    </location>
</feature>
<evidence type="ECO:0000256" key="6">
    <source>
        <dbReference type="SAM" id="Phobius"/>
    </source>
</evidence>
<feature type="transmembrane region" description="Helical" evidence="6">
    <location>
        <begin position="355"/>
        <end position="377"/>
    </location>
</feature>
<dbReference type="InterPro" id="IPR036259">
    <property type="entry name" value="MFS_trans_sf"/>
</dbReference>
<feature type="transmembrane region" description="Helical" evidence="6">
    <location>
        <begin position="159"/>
        <end position="181"/>
    </location>
</feature>
<feature type="transmembrane region" description="Helical" evidence="6">
    <location>
        <begin position="331"/>
        <end position="349"/>
    </location>
</feature>
<evidence type="ECO:0000313" key="8">
    <source>
        <dbReference type="EMBL" id="MBB3093895.1"/>
    </source>
</evidence>
<keyword evidence="9" id="KW-1185">Reference proteome</keyword>
<feature type="transmembrane region" description="Helical" evidence="6">
    <location>
        <begin position="41"/>
        <end position="61"/>
    </location>
</feature>
<dbReference type="Proteomes" id="UP000590749">
    <property type="component" value="Unassembled WGS sequence"/>
</dbReference>
<protein>
    <submittedName>
        <fullName evidence="8">DHA1 family inner membrane transport protein</fullName>
    </submittedName>
</protein>
<feature type="transmembrane region" description="Helical" evidence="6">
    <location>
        <begin position="98"/>
        <end position="121"/>
    </location>
</feature>
<evidence type="ECO:0000256" key="5">
    <source>
        <dbReference type="ARBA" id="ARBA00023136"/>
    </source>
</evidence>
<organism evidence="8 9">
    <name type="scientific">Actinoplanes campanulatus</name>
    <dbReference type="NCBI Taxonomy" id="113559"/>
    <lineage>
        <taxon>Bacteria</taxon>
        <taxon>Bacillati</taxon>
        <taxon>Actinomycetota</taxon>
        <taxon>Actinomycetes</taxon>
        <taxon>Micromonosporales</taxon>
        <taxon>Micromonosporaceae</taxon>
        <taxon>Actinoplanes</taxon>
    </lineage>
</organism>
<dbReference type="InterPro" id="IPR020846">
    <property type="entry name" value="MFS_dom"/>
</dbReference>
<feature type="transmembrane region" description="Helical" evidence="6">
    <location>
        <begin position="291"/>
        <end position="310"/>
    </location>
</feature>
<dbReference type="PROSITE" id="PS50850">
    <property type="entry name" value="MFS"/>
    <property type="match status" value="1"/>
</dbReference>
<dbReference type="Gene3D" id="1.20.1250.20">
    <property type="entry name" value="MFS general substrate transporter like domains"/>
    <property type="match status" value="2"/>
</dbReference>
<evidence type="ECO:0000259" key="7">
    <source>
        <dbReference type="PROSITE" id="PS50850"/>
    </source>
</evidence>
<dbReference type="SUPFAM" id="SSF103473">
    <property type="entry name" value="MFS general substrate transporter"/>
    <property type="match status" value="1"/>
</dbReference>
<evidence type="ECO:0000313" key="9">
    <source>
        <dbReference type="Proteomes" id="UP000590749"/>
    </source>
</evidence>
<dbReference type="CDD" id="cd17324">
    <property type="entry name" value="MFS_NepI_like"/>
    <property type="match status" value="1"/>
</dbReference>
<feature type="transmembrane region" description="Helical" evidence="6">
    <location>
        <begin position="133"/>
        <end position="153"/>
    </location>
</feature>
<gene>
    <name evidence="8" type="ORF">FHR83_001544</name>
</gene>
<keyword evidence="3 6" id="KW-0812">Transmembrane</keyword>
<dbReference type="InterPro" id="IPR011701">
    <property type="entry name" value="MFS"/>
</dbReference>
<accession>A0A7W5FD35</accession>
<evidence type="ECO:0000256" key="2">
    <source>
        <dbReference type="ARBA" id="ARBA00022475"/>
    </source>
</evidence>
<evidence type="ECO:0000256" key="1">
    <source>
        <dbReference type="ARBA" id="ARBA00004651"/>
    </source>
</evidence>
<proteinExistence type="predicted"/>
<feature type="domain" description="Major facilitator superfamily (MFS) profile" evidence="7">
    <location>
        <begin position="1"/>
        <end position="378"/>
    </location>
</feature>
<dbReference type="InterPro" id="IPR050189">
    <property type="entry name" value="MFS_Efflux_Transporters"/>
</dbReference>